<organism evidence="7 8">
    <name type="scientific">Leptotrombidium deliense</name>
    <dbReference type="NCBI Taxonomy" id="299467"/>
    <lineage>
        <taxon>Eukaryota</taxon>
        <taxon>Metazoa</taxon>
        <taxon>Ecdysozoa</taxon>
        <taxon>Arthropoda</taxon>
        <taxon>Chelicerata</taxon>
        <taxon>Arachnida</taxon>
        <taxon>Acari</taxon>
        <taxon>Acariformes</taxon>
        <taxon>Trombidiformes</taxon>
        <taxon>Prostigmata</taxon>
        <taxon>Anystina</taxon>
        <taxon>Parasitengona</taxon>
        <taxon>Trombiculoidea</taxon>
        <taxon>Trombiculidae</taxon>
        <taxon>Leptotrombidium</taxon>
    </lineage>
</organism>
<evidence type="ECO:0000313" key="7">
    <source>
        <dbReference type="EMBL" id="RWS21862.1"/>
    </source>
</evidence>
<dbReference type="InterPro" id="IPR010516">
    <property type="entry name" value="SAP18"/>
</dbReference>
<dbReference type="PANTHER" id="PTHR13082">
    <property type="entry name" value="SAP18"/>
    <property type="match status" value="1"/>
</dbReference>
<evidence type="ECO:0000256" key="4">
    <source>
        <dbReference type="ARBA" id="ARBA00023015"/>
    </source>
</evidence>
<evidence type="ECO:0000256" key="5">
    <source>
        <dbReference type="ARBA" id="ARBA00023163"/>
    </source>
</evidence>
<dbReference type="VEuPathDB" id="VectorBase:LDEU010178"/>
<dbReference type="InterPro" id="IPR042534">
    <property type="entry name" value="SAP18_sf"/>
</dbReference>
<keyword evidence="3 6" id="KW-0678">Repressor</keyword>
<dbReference type="Gene3D" id="3.10.20.550">
    <property type="entry name" value="ASAP complex, SAP18 subunit"/>
    <property type="match status" value="1"/>
</dbReference>
<proteinExistence type="inferred from homology"/>
<evidence type="ECO:0000256" key="3">
    <source>
        <dbReference type="ARBA" id="ARBA00022491"/>
    </source>
</evidence>
<comment type="function">
    <text evidence="6">Involved in the tethering of the SIN3 complex to core histone proteins.</text>
</comment>
<evidence type="ECO:0000256" key="2">
    <source>
        <dbReference type="ARBA" id="ARBA00017426"/>
    </source>
</evidence>
<evidence type="ECO:0000256" key="6">
    <source>
        <dbReference type="PIRNR" id="PIRNR037637"/>
    </source>
</evidence>
<keyword evidence="5 6" id="KW-0804">Transcription</keyword>
<name>A0A443S2V3_9ACAR</name>
<protein>
    <recommendedName>
        <fullName evidence="2 6">Histone deacetylase complex subunit SAP18</fullName>
    </recommendedName>
</protein>
<dbReference type="STRING" id="299467.A0A443S2V3"/>
<dbReference type="PIRSF" id="PIRSF037637">
    <property type="entry name" value="HDAC_SAP18"/>
    <property type="match status" value="1"/>
</dbReference>
<dbReference type="PANTHER" id="PTHR13082:SF0">
    <property type="entry name" value="HISTONE DEACETYLASE COMPLEX SUBUNIT SAP18"/>
    <property type="match status" value="1"/>
</dbReference>
<dbReference type="Pfam" id="PF06487">
    <property type="entry name" value="SAP18"/>
    <property type="match status" value="1"/>
</dbReference>
<gene>
    <name evidence="7" type="ORF">B4U80_02696</name>
</gene>
<dbReference type="EMBL" id="NCKV01010531">
    <property type="protein sequence ID" value="RWS21862.1"/>
    <property type="molecule type" value="Genomic_DNA"/>
</dbReference>
<dbReference type="Proteomes" id="UP000288716">
    <property type="component" value="Unassembled WGS sequence"/>
</dbReference>
<reference evidence="7 8" key="1">
    <citation type="journal article" date="2018" name="Gigascience">
        <title>Genomes of trombidid mites reveal novel predicted allergens and laterally-transferred genes associated with secondary metabolism.</title>
        <authorList>
            <person name="Dong X."/>
            <person name="Chaisiri K."/>
            <person name="Xia D."/>
            <person name="Armstrong S.D."/>
            <person name="Fang Y."/>
            <person name="Donnelly M.J."/>
            <person name="Kadowaki T."/>
            <person name="McGarry J.W."/>
            <person name="Darby A.C."/>
            <person name="Makepeace B.L."/>
        </authorList>
    </citation>
    <scope>NUCLEOTIDE SEQUENCE [LARGE SCALE GENOMIC DNA]</scope>
    <source>
        <strain evidence="7">UoL-UT</strain>
    </source>
</reference>
<evidence type="ECO:0000256" key="1">
    <source>
        <dbReference type="ARBA" id="ARBA00009143"/>
    </source>
</evidence>
<dbReference type="AlphaFoldDB" id="A0A443S2V3"/>
<evidence type="ECO:0000313" key="8">
    <source>
        <dbReference type="Proteomes" id="UP000288716"/>
    </source>
</evidence>
<dbReference type="GO" id="GO:0003714">
    <property type="term" value="F:transcription corepressor activity"/>
    <property type="evidence" value="ECO:0007669"/>
    <property type="project" value="InterPro"/>
</dbReference>
<keyword evidence="4 6" id="KW-0805">Transcription regulation</keyword>
<dbReference type="InterPro" id="IPR017250">
    <property type="entry name" value="Hist_deAcase_cplx_SAP18"/>
</dbReference>
<keyword evidence="8" id="KW-1185">Reference proteome</keyword>
<dbReference type="GO" id="GO:0005634">
    <property type="term" value="C:nucleus"/>
    <property type="evidence" value="ECO:0007669"/>
    <property type="project" value="TreeGrafter"/>
</dbReference>
<comment type="caution">
    <text evidence="7">The sequence shown here is derived from an EMBL/GenBank/DDBJ whole genome shotgun (WGS) entry which is preliminary data.</text>
</comment>
<sequence length="153" mass="17673">MTSTVITPAEDKNEEKPVDRERTCPLLLRVFLSNGRHHSTNEYARGNVPSNELQIYTWMDATLKELTNLVKEVNPEARRKGTFFDFALVYPDIRMPGYRMRDVGSTCCGQKTADDSKTLSQSRFQIGDYLDIAITVPQNRMPQRRPPRPYDKF</sequence>
<dbReference type="FunFam" id="3.10.20.550:FF:000001">
    <property type="entry name" value="Histone deacetylase complex subunit SAP18"/>
    <property type="match status" value="1"/>
</dbReference>
<comment type="similarity">
    <text evidence="1 6">Belongs to the SAP18 family.</text>
</comment>
<dbReference type="OrthoDB" id="440566at2759"/>
<accession>A0A443S2V3</accession>